<keyword evidence="8" id="KW-1185">Reference proteome</keyword>
<dbReference type="SUPFAM" id="SSF57667">
    <property type="entry name" value="beta-beta-alpha zinc fingers"/>
    <property type="match status" value="1"/>
</dbReference>
<proteinExistence type="predicted"/>
<dbReference type="GO" id="GO:0006355">
    <property type="term" value="P:regulation of DNA-templated transcription"/>
    <property type="evidence" value="ECO:0007669"/>
    <property type="project" value="UniProtKB-ARBA"/>
</dbReference>
<name>A0ABD1JDA3_9TELE</name>
<evidence type="ECO:0000256" key="2">
    <source>
        <dbReference type="ARBA" id="ARBA00022737"/>
    </source>
</evidence>
<evidence type="ECO:0000313" key="7">
    <source>
        <dbReference type="EMBL" id="KAL2084330.1"/>
    </source>
</evidence>
<keyword evidence="2" id="KW-0677">Repeat</keyword>
<comment type="caution">
    <text evidence="7">The sequence shown here is derived from an EMBL/GenBank/DDBJ whole genome shotgun (WGS) entry which is preliminary data.</text>
</comment>
<evidence type="ECO:0000313" key="8">
    <source>
        <dbReference type="Proteomes" id="UP001591681"/>
    </source>
</evidence>
<protein>
    <recommendedName>
        <fullName evidence="6">C2H2-type domain-containing protein</fullName>
    </recommendedName>
</protein>
<feature type="compositionally biased region" description="Basic and acidic residues" evidence="5">
    <location>
        <begin position="446"/>
        <end position="457"/>
    </location>
</feature>
<dbReference type="Proteomes" id="UP001591681">
    <property type="component" value="Unassembled WGS sequence"/>
</dbReference>
<evidence type="ECO:0000256" key="5">
    <source>
        <dbReference type="SAM" id="MobiDB-lite"/>
    </source>
</evidence>
<gene>
    <name evidence="7" type="ORF">ACEWY4_019848</name>
</gene>
<dbReference type="InterPro" id="IPR036236">
    <property type="entry name" value="Znf_C2H2_sf"/>
</dbReference>
<evidence type="ECO:0000256" key="1">
    <source>
        <dbReference type="ARBA" id="ARBA00022723"/>
    </source>
</evidence>
<feature type="region of interest" description="Disordered" evidence="5">
    <location>
        <begin position="446"/>
        <end position="483"/>
    </location>
</feature>
<dbReference type="PROSITE" id="PS00028">
    <property type="entry name" value="ZINC_FINGER_C2H2_1"/>
    <property type="match status" value="2"/>
</dbReference>
<dbReference type="GO" id="GO:0008270">
    <property type="term" value="F:zinc ion binding"/>
    <property type="evidence" value="ECO:0007669"/>
    <property type="project" value="UniProtKB-KW"/>
</dbReference>
<dbReference type="SMART" id="SM00355">
    <property type="entry name" value="ZnF_C2H2"/>
    <property type="match status" value="3"/>
</dbReference>
<keyword evidence="3" id="KW-0863">Zinc-finger</keyword>
<evidence type="ECO:0000256" key="4">
    <source>
        <dbReference type="ARBA" id="ARBA00022833"/>
    </source>
</evidence>
<dbReference type="EMBL" id="JBHFQA010000017">
    <property type="protein sequence ID" value="KAL2084330.1"/>
    <property type="molecule type" value="Genomic_DNA"/>
</dbReference>
<organism evidence="7 8">
    <name type="scientific">Coilia grayii</name>
    <name type="common">Gray's grenadier anchovy</name>
    <dbReference type="NCBI Taxonomy" id="363190"/>
    <lineage>
        <taxon>Eukaryota</taxon>
        <taxon>Metazoa</taxon>
        <taxon>Chordata</taxon>
        <taxon>Craniata</taxon>
        <taxon>Vertebrata</taxon>
        <taxon>Euteleostomi</taxon>
        <taxon>Actinopterygii</taxon>
        <taxon>Neopterygii</taxon>
        <taxon>Teleostei</taxon>
        <taxon>Clupei</taxon>
        <taxon>Clupeiformes</taxon>
        <taxon>Clupeoidei</taxon>
        <taxon>Engraulidae</taxon>
        <taxon>Coilinae</taxon>
        <taxon>Coilia</taxon>
    </lineage>
</organism>
<dbReference type="PANTHER" id="PTHR24379:SF127">
    <property type="entry name" value="BLOODY FINGERS-RELATED"/>
    <property type="match status" value="1"/>
</dbReference>
<dbReference type="InterPro" id="IPR013087">
    <property type="entry name" value="Znf_C2H2_type"/>
</dbReference>
<dbReference type="PANTHER" id="PTHR24379">
    <property type="entry name" value="KRAB AND ZINC FINGER DOMAIN-CONTAINING"/>
    <property type="match status" value="1"/>
</dbReference>
<feature type="domain" description="C2H2-type" evidence="6">
    <location>
        <begin position="248"/>
        <end position="268"/>
    </location>
</feature>
<feature type="domain" description="C2H2-type" evidence="6">
    <location>
        <begin position="328"/>
        <end position="349"/>
    </location>
</feature>
<evidence type="ECO:0000259" key="6">
    <source>
        <dbReference type="PROSITE" id="PS00028"/>
    </source>
</evidence>
<sequence>MHEHLKRKHTGSVEDVSAKKKTPNINMAALWRSDIQGQQIMSTTWSILNQTQPTPVFCVACATKFPNKRSLEDHECPAVSYICTCGTGFKDYLEMLVHRNGHPDTSSFHTDHVSIMKHKEKDTELHELKLRMLKSIDEKLQQAQARSLLVPPVSPALMSKQLLAPPTSSGLPVKIRITPPVSSSDQSLPSAIAYKTSSKTRTSTALPVQPRDLVLPRSGVTVNLSARFQPAVLLNTKNKFNRGYRYMCETCRVVFWERKLLLEHVASHFPTHIYGCQHCGLLLISSTPPSSTHFCGSYQASRGERFTKGQCIGDVATIGQKRHGPTRCPYCPSIFYQPWYLNRHIKSAHSSRDVPCLPQSEIDKAIIDSLPETAMASVTLGSRMSDEPVKKTPGHKMINGMVNRTVALLDEKRPEPTTEDVMKASHAVLEIIKQVTKGSVAEGREMKVAQKLKEDLQQHGAKTNPNSKKDSGSMQMCNLWQES</sequence>
<evidence type="ECO:0000256" key="3">
    <source>
        <dbReference type="ARBA" id="ARBA00022771"/>
    </source>
</evidence>
<dbReference type="AlphaFoldDB" id="A0ABD1JDA3"/>
<reference evidence="7 8" key="1">
    <citation type="submission" date="2024-09" db="EMBL/GenBank/DDBJ databases">
        <title>A chromosome-level genome assembly of Gray's grenadier anchovy, Coilia grayii.</title>
        <authorList>
            <person name="Fu Z."/>
        </authorList>
    </citation>
    <scope>NUCLEOTIDE SEQUENCE [LARGE SCALE GENOMIC DNA]</scope>
    <source>
        <strain evidence="7">G4</strain>
        <tissue evidence="7">Muscle</tissue>
    </source>
</reference>
<keyword evidence="4" id="KW-0862">Zinc</keyword>
<feature type="compositionally biased region" description="Polar residues" evidence="5">
    <location>
        <begin position="460"/>
        <end position="483"/>
    </location>
</feature>
<keyword evidence="1" id="KW-0479">Metal-binding</keyword>
<accession>A0ABD1JDA3</accession>